<evidence type="ECO:0000313" key="1">
    <source>
        <dbReference type="EMBL" id="GES40341.1"/>
    </source>
</evidence>
<sequence length="62" mass="6789">MKAAAPRSSHGRERAVVVASGRFLSPPLAVRREIHPLDAGCTRSTSRVLAIQHSELKRSELQ</sequence>
<accession>A0ABQ0YUK8</accession>
<comment type="caution">
    <text evidence="1">The sequence shown here is derived from an EMBL/GenBank/DDBJ whole genome shotgun (WGS) entry which is preliminary data.</text>
</comment>
<dbReference type="Proteomes" id="UP000325466">
    <property type="component" value="Unassembled WGS sequence"/>
</dbReference>
<organism evidence="1 2">
    <name type="scientific">Rhodococcus aetherivorans</name>
    <dbReference type="NCBI Taxonomy" id="191292"/>
    <lineage>
        <taxon>Bacteria</taxon>
        <taxon>Bacillati</taxon>
        <taxon>Actinomycetota</taxon>
        <taxon>Actinomycetes</taxon>
        <taxon>Mycobacteriales</taxon>
        <taxon>Nocardiaceae</taxon>
        <taxon>Rhodococcus</taxon>
    </lineage>
</organism>
<reference evidence="1 2" key="1">
    <citation type="journal article" date="2018" name="Biodegradation">
        <title>1,4-Dioxane degradation characteristics of Rhodococcus aetherivorans JCM 14343.</title>
        <authorList>
            <person name="Inoue D."/>
            <person name="Tsunoda T."/>
            <person name="Yamamoto N."/>
            <person name="Ike M."/>
            <person name="Sei K."/>
        </authorList>
    </citation>
    <scope>NUCLEOTIDE SEQUENCE [LARGE SCALE GENOMIC DNA]</scope>
    <source>
        <strain evidence="1 2">JCM 14343</strain>
    </source>
</reference>
<name>A0ABQ0YUK8_9NOCA</name>
<dbReference type="RefSeq" id="WP_006946512.1">
    <property type="nucleotide sequence ID" value="NZ_BAAAYP010000009.1"/>
</dbReference>
<proteinExistence type="predicted"/>
<gene>
    <name evidence="1" type="ORF">RAJCM14343_5624</name>
</gene>
<dbReference type="EMBL" id="BLAH01000197">
    <property type="protein sequence ID" value="GES40341.1"/>
    <property type="molecule type" value="Genomic_DNA"/>
</dbReference>
<keyword evidence="2" id="KW-1185">Reference proteome</keyword>
<protein>
    <submittedName>
        <fullName evidence="1">Uncharacterized protein</fullName>
    </submittedName>
</protein>
<evidence type="ECO:0000313" key="2">
    <source>
        <dbReference type="Proteomes" id="UP000325466"/>
    </source>
</evidence>